<dbReference type="EMBL" id="KQ484095">
    <property type="protein sequence ID" value="KYP37515.1"/>
    <property type="molecule type" value="Genomic_DNA"/>
</dbReference>
<dbReference type="PANTHER" id="PTHR33116:SF78">
    <property type="entry name" value="OS12G0587133 PROTEIN"/>
    <property type="match status" value="1"/>
</dbReference>
<dbReference type="AlphaFoldDB" id="A0A151R505"/>
<accession>A0A151R505</accession>
<reference evidence="1" key="1">
    <citation type="journal article" date="2012" name="Nat. Biotechnol.">
        <title>Draft genome sequence of pigeonpea (Cajanus cajan), an orphan legume crop of resource-poor farmers.</title>
        <authorList>
            <person name="Varshney R.K."/>
            <person name="Chen W."/>
            <person name="Li Y."/>
            <person name="Bharti A.K."/>
            <person name="Saxena R.K."/>
            <person name="Schlueter J.A."/>
            <person name="Donoghue M.T."/>
            <person name="Azam S."/>
            <person name="Fan G."/>
            <person name="Whaley A.M."/>
            <person name="Farmer A.D."/>
            <person name="Sheridan J."/>
            <person name="Iwata A."/>
            <person name="Tuteja R."/>
            <person name="Penmetsa R.V."/>
            <person name="Wu W."/>
            <person name="Upadhyaya H.D."/>
            <person name="Yang S.P."/>
            <person name="Shah T."/>
            <person name="Saxena K.B."/>
            <person name="Michael T."/>
            <person name="McCombie W.R."/>
            <person name="Yang B."/>
            <person name="Zhang G."/>
            <person name="Yang H."/>
            <person name="Wang J."/>
            <person name="Spillane C."/>
            <person name="Cook D.R."/>
            <person name="May G.D."/>
            <person name="Xu X."/>
            <person name="Jackson S.A."/>
        </authorList>
    </citation>
    <scope>NUCLEOTIDE SEQUENCE [LARGE SCALE GENOMIC DNA]</scope>
</reference>
<protein>
    <submittedName>
        <fullName evidence="1">Ribonuclease H protein At1g65750 family</fullName>
    </submittedName>
</protein>
<keyword evidence="2" id="KW-1185">Reference proteome</keyword>
<feature type="non-terminal residue" evidence="1">
    <location>
        <position position="1"/>
    </location>
</feature>
<dbReference type="Gramene" id="C.cajan_41352.t">
    <property type="protein sequence ID" value="C.cajan_41352.t.cds1"/>
    <property type="gene ID" value="C.cajan_41352"/>
</dbReference>
<evidence type="ECO:0000313" key="2">
    <source>
        <dbReference type="Proteomes" id="UP000075243"/>
    </source>
</evidence>
<dbReference type="Proteomes" id="UP000075243">
    <property type="component" value="Unassembled WGS sequence"/>
</dbReference>
<dbReference type="PANTHER" id="PTHR33116">
    <property type="entry name" value="REVERSE TRANSCRIPTASE ZINC-BINDING DOMAIN-CONTAINING PROTEIN-RELATED-RELATED"/>
    <property type="match status" value="1"/>
</dbReference>
<organism evidence="1 2">
    <name type="scientific">Cajanus cajan</name>
    <name type="common">Pigeon pea</name>
    <name type="synonym">Cajanus indicus</name>
    <dbReference type="NCBI Taxonomy" id="3821"/>
    <lineage>
        <taxon>Eukaryota</taxon>
        <taxon>Viridiplantae</taxon>
        <taxon>Streptophyta</taxon>
        <taxon>Embryophyta</taxon>
        <taxon>Tracheophyta</taxon>
        <taxon>Spermatophyta</taxon>
        <taxon>Magnoliopsida</taxon>
        <taxon>eudicotyledons</taxon>
        <taxon>Gunneridae</taxon>
        <taxon>Pentapetalae</taxon>
        <taxon>rosids</taxon>
        <taxon>fabids</taxon>
        <taxon>Fabales</taxon>
        <taxon>Fabaceae</taxon>
        <taxon>Papilionoideae</taxon>
        <taxon>50 kb inversion clade</taxon>
        <taxon>NPAAA clade</taxon>
        <taxon>indigoferoid/millettioid clade</taxon>
        <taxon>Phaseoleae</taxon>
        <taxon>Cajanus</taxon>
    </lineage>
</organism>
<gene>
    <name evidence="1" type="ORF">KK1_041293</name>
</gene>
<evidence type="ECO:0000313" key="1">
    <source>
        <dbReference type="EMBL" id="KYP37515.1"/>
    </source>
</evidence>
<name>A0A151R505_CAJCA</name>
<sequence>YLGFEMLRSRGMKSDYLDTLNKVSRKLVSWRSCLLNKQGRVILTNSMLSTIPIYQMQLQGFPQGIFNSLDRCVHSFVWKDQSNKVLHMVRWKKMSKYRRLGGLWLHVACHQNITLVGKLI</sequence>
<proteinExistence type="predicted"/>